<evidence type="ECO:0000256" key="1">
    <source>
        <dbReference type="SAM" id="MobiDB-lite"/>
    </source>
</evidence>
<comment type="caution">
    <text evidence="3">The sequence shown here is derived from an EMBL/GenBank/DDBJ whole genome shotgun (WGS) entry which is preliminary data.</text>
</comment>
<dbReference type="Pfam" id="PF25310">
    <property type="entry name" value="VG15"/>
    <property type="match status" value="1"/>
</dbReference>
<proteinExistence type="predicted"/>
<dbReference type="InterPro" id="IPR003540">
    <property type="entry name" value="ADP-ribosyltransferase"/>
</dbReference>
<organism evidence="3 4">
    <name type="scientific">Actinopolymorpha pittospori</name>
    <dbReference type="NCBI Taxonomy" id="648752"/>
    <lineage>
        <taxon>Bacteria</taxon>
        <taxon>Bacillati</taxon>
        <taxon>Actinomycetota</taxon>
        <taxon>Actinomycetes</taxon>
        <taxon>Propionibacteriales</taxon>
        <taxon>Actinopolymorphaceae</taxon>
        <taxon>Actinopolymorpha</taxon>
    </lineage>
</organism>
<evidence type="ECO:0000313" key="3">
    <source>
        <dbReference type="EMBL" id="MBE1606253.1"/>
    </source>
</evidence>
<name>A0A927MWW5_9ACTN</name>
<sequence>MPATKEGLALAEAHRLAQKANTDQALLSVTAAFQGLLDPKDLDKSYRAYAKVAATIVNGHRAKSSGLAASFYQALRAMETTAPPLESVGLAEDVNPVALDTSLAVTGPVAAKAKIAGGISPTDALVQALQMTLGAVTRHVEDGGRDTIRKAVQSDSLATGWARRSGGNPCSFCAMLIGRGPAYKSSGSSSFRTHDHCHCEAVPVFEGDTGWTAQATEFRAVWDESTVGLSGKEARAAFNRAHSERWPMASPAQVRTAAYGQHVVKTAEAIAKKAAEEAAAAAKAAEELAAKAAAKEAAKVKKWKGKPAPTAPKSPTAPKTAKQKALDDWLGKVNARYDALGTGKKLSQSFNYSYVERVIEHGDLGALDYLKANRYIDDALESEAKAALKASEGFTPADETAYKKALRSYKNNSTRYTRYLAEWREVNGISVQLKGMDGALDFTSDRAALDWAGKTFHRFDKNDAAKRALKTYTGGSYRAWNDALRAEADGTALPKGWEDLTRDADAGIDRSPFPEDTYVRRGTAFDEFEFDGGLRTAHIPPPDPRELIGTVQTQHGYMSTSIGTTAAFSHSPVQILVRVPQGHNGAYVDYFSNFTGEREVLLQRSTDLFIHAVYKVGRTWHIEAEVIPAGVDPASLKGHPTMPRASRA</sequence>
<feature type="compositionally biased region" description="Low complexity" evidence="1">
    <location>
        <begin position="306"/>
        <end position="320"/>
    </location>
</feature>
<keyword evidence="4" id="KW-1185">Reference proteome</keyword>
<feature type="region of interest" description="Disordered" evidence="1">
    <location>
        <begin position="300"/>
        <end position="322"/>
    </location>
</feature>
<gene>
    <name evidence="3" type="ORF">HEB94_003101</name>
</gene>
<feature type="domain" description="ADP ribosyltransferase" evidence="2">
    <location>
        <begin position="450"/>
        <end position="614"/>
    </location>
</feature>
<dbReference type="PROSITE" id="PS51996">
    <property type="entry name" value="TR_MART"/>
    <property type="match status" value="1"/>
</dbReference>
<accession>A0A927MWW5</accession>
<dbReference type="Pfam" id="PF03496">
    <property type="entry name" value="ADPrib_exo_Tox"/>
    <property type="match status" value="1"/>
</dbReference>
<evidence type="ECO:0000259" key="2">
    <source>
        <dbReference type="Pfam" id="PF03496"/>
    </source>
</evidence>
<dbReference type="SUPFAM" id="SSF56399">
    <property type="entry name" value="ADP-ribosylation"/>
    <property type="match status" value="1"/>
</dbReference>
<dbReference type="InterPro" id="IPR057369">
    <property type="entry name" value="VG15"/>
</dbReference>
<dbReference type="Gene3D" id="3.90.176.10">
    <property type="entry name" value="Toxin ADP-ribosyltransferase, Chain A, domain 1"/>
    <property type="match status" value="1"/>
</dbReference>
<dbReference type="RefSeq" id="WP_192750415.1">
    <property type="nucleotide sequence ID" value="NZ_BAABJL010000011.1"/>
</dbReference>
<dbReference type="AlphaFoldDB" id="A0A927MWW5"/>
<evidence type="ECO:0000313" key="4">
    <source>
        <dbReference type="Proteomes" id="UP000638648"/>
    </source>
</evidence>
<reference evidence="3" key="1">
    <citation type="submission" date="2020-10" db="EMBL/GenBank/DDBJ databases">
        <title>Sequencing the genomes of 1000 actinobacteria strains.</title>
        <authorList>
            <person name="Klenk H.-P."/>
        </authorList>
    </citation>
    <scope>NUCLEOTIDE SEQUENCE</scope>
    <source>
        <strain evidence="3">DSM 45354</strain>
    </source>
</reference>
<dbReference type="EMBL" id="JADBEM010000001">
    <property type="protein sequence ID" value="MBE1606253.1"/>
    <property type="molecule type" value="Genomic_DNA"/>
</dbReference>
<dbReference type="Proteomes" id="UP000638648">
    <property type="component" value="Unassembled WGS sequence"/>
</dbReference>
<protein>
    <recommendedName>
        <fullName evidence="2">ADP ribosyltransferase domain-containing protein</fullName>
    </recommendedName>
</protein>
<dbReference type="GO" id="GO:0005576">
    <property type="term" value="C:extracellular region"/>
    <property type="evidence" value="ECO:0007669"/>
    <property type="project" value="InterPro"/>
</dbReference>